<dbReference type="PANTHER" id="PTHR43353">
    <property type="entry name" value="SUCCINATE-SEMIALDEHYDE DEHYDROGENASE, MITOCHONDRIAL"/>
    <property type="match status" value="1"/>
</dbReference>
<dbReference type="PANTHER" id="PTHR43353:SF5">
    <property type="entry name" value="SUCCINATE-SEMIALDEHYDE DEHYDROGENASE, MITOCHONDRIAL"/>
    <property type="match status" value="1"/>
</dbReference>
<comment type="caution">
    <text evidence="3">The sequence shown here is derived from an EMBL/GenBank/DDBJ whole genome shotgun (WGS) entry which is preliminary data.</text>
</comment>
<dbReference type="InterPro" id="IPR050740">
    <property type="entry name" value="Aldehyde_DH_Superfamily"/>
</dbReference>
<dbReference type="EMBL" id="LXQA010069415">
    <property type="protein sequence ID" value="MCI08545.1"/>
    <property type="molecule type" value="Genomic_DNA"/>
</dbReference>
<dbReference type="Gene3D" id="3.40.605.10">
    <property type="entry name" value="Aldehyde Dehydrogenase, Chain A, domain 1"/>
    <property type="match status" value="1"/>
</dbReference>
<reference evidence="3 4" key="1">
    <citation type="journal article" date="2018" name="Front. Plant Sci.">
        <title>Red Clover (Trifolium pratense) and Zigzag Clover (T. medium) - A Picture of Genomic Similarities and Differences.</title>
        <authorList>
            <person name="Dluhosova J."/>
            <person name="Istvanek J."/>
            <person name="Nedelnik J."/>
            <person name="Repkova J."/>
        </authorList>
    </citation>
    <scope>NUCLEOTIDE SEQUENCE [LARGE SCALE GENOMIC DNA]</scope>
    <source>
        <strain evidence="4">cv. 10/8</strain>
        <tissue evidence="3">Leaf</tissue>
    </source>
</reference>
<feature type="non-terminal residue" evidence="3">
    <location>
        <position position="42"/>
    </location>
</feature>
<dbReference type="InterPro" id="IPR016162">
    <property type="entry name" value="Ald_DH_N"/>
</dbReference>
<dbReference type="GO" id="GO:0004777">
    <property type="term" value="F:succinate-semialdehyde dehydrogenase (NAD+) activity"/>
    <property type="evidence" value="ECO:0007669"/>
    <property type="project" value="TreeGrafter"/>
</dbReference>
<proteinExistence type="predicted"/>
<dbReference type="AlphaFoldDB" id="A0A392PCF4"/>
<dbReference type="GO" id="GO:0009450">
    <property type="term" value="P:gamma-aminobutyric acid catabolic process"/>
    <property type="evidence" value="ECO:0007669"/>
    <property type="project" value="TreeGrafter"/>
</dbReference>
<evidence type="ECO:0000256" key="1">
    <source>
        <dbReference type="ARBA" id="ARBA00023002"/>
    </source>
</evidence>
<keyword evidence="1" id="KW-0560">Oxidoreductase</keyword>
<protein>
    <submittedName>
        <fullName evidence="3">Succinate-semialdehyde dehydrogenase mitochondrial-like</fullName>
    </submittedName>
</protein>
<evidence type="ECO:0000259" key="2">
    <source>
        <dbReference type="Pfam" id="PF00171"/>
    </source>
</evidence>
<evidence type="ECO:0000313" key="4">
    <source>
        <dbReference type="Proteomes" id="UP000265520"/>
    </source>
</evidence>
<feature type="domain" description="Aldehyde dehydrogenase" evidence="2">
    <location>
        <begin position="1"/>
        <end position="42"/>
    </location>
</feature>
<accession>A0A392PCF4</accession>
<sequence length="42" mass="4177">MITRKVGPALACGCTVVIKPSELTPLTALAAAELSIQAGIPA</sequence>
<evidence type="ECO:0000313" key="3">
    <source>
        <dbReference type="EMBL" id="MCI08545.1"/>
    </source>
</evidence>
<dbReference type="Proteomes" id="UP000265520">
    <property type="component" value="Unassembled WGS sequence"/>
</dbReference>
<dbReference type="Pfam" id="PF00171">
    <property type="entry name" value="Aldedh"/>
    <property type="match status" value="1"/>
</dbReference>
<name>A0A392PCF4_9FABA</name>
<dbReference type="InterPro" id="IPR015590">
    <property type="entry name" value="Aldehyde_DH_dom"/>
</dbReference>
<dbReference type="InterPro" id="IPR016161">
    <property type="entry name" value="Ald_DH/histidinol_DH"/>
</dbReference>
<keyword evidence="4" id="KW-1185">Reference proteome</keyword>
<dbReference type="SUPFAM" id="SSF53720">
    <property type="entry name" value="ALDH-like"/>
    <property type="match status" value="1"/>
</dbReference>
<organism evidence="3 4">
    <name type="scientific">Trifolium medium</name>
    <dbReference type="NCBI Taxonomy" id="97028"/>
    <lineage>
        <taxon>Eukaryota</taxon>
        <taxon>Viridiplantae</taxon>
        <taxon>Streptophyta</taxon>
        <taxon>Embryophyta</taxon>
        <taxon>Tracheophyta</taxon>
        <taxon>Spermatophyta</taxon>
        <taxon>Magnoliopsida</taxon>
        <taxon>eudicotyledons</taxon>
        <taxon>Gunneridae</taxon>
        <taxon>Pentapetalae</taxon>
        <taxon>rosids</taxon>
        <taxon>fabids</taxon>
        <taxon>Fabales</taxon>
        <taxon>Fabaceae</taxon>
        <taxon>Papilionoideae</taxon>
        <taxon>50 kb inversion clade</taxon>
        <taxon>NPAAA clade</taxon>
        <taxon>Hologalegina</taxon>
        <taxon>IRL clade</taxon>
        <taxon>Trifolieae</taxon>
        <taxon>Trifolium</taxon>
    </lineage>
</organism>